<keyword evidence="12" id="KW-0325">Glycoprotein</keyword>
<dbReference type="SMART" id="SM00768">
    <property type="entry name" value="X8"/>
    <property type="match status" value="1"/>
</dbReference>
<keyword evidence="10" id="KW-0472">Membrane</keyword>
<accession>A0A2I0B416</accession>
<name>A0A2I0B416_9ASPA</name>
<evidence type="ECO:0000256" key="9">
    <source>
        <dbReference type="ARBA" id="ARBA00022821"/>
    </source>
</evidence>
<evidence type="ECO:0000256" key="12">
    <source>
        <dbReference type="ARBA" id="ARBA00023180"/>
    </source>
</evidence>
<dbReference type="FunFam" id="3.20.20.80:FF:000008">
    <property type="entry name" value="Glucan endo-1,3-beta-glucosidase 5"/>
    <property type="match status" value="1"/>
</dbReference>
<evidence type="ECO:0000256" key="5">
    <source>
        <dbReference type="ARBA" id="ARBA00022475"/>
    </source>
</evidence>
<evidence type="ECO:0000313" key="18">
    <source>
        <dbReference type="EMBL" id="PKA62542.1"/>
    </source>
</evidence>
<dbReference type="SUPFAM" id="SSF51445">
    <property type="entry name" value="(Trans)glycosidases"/>
    <property type="match status" value="1"/>
</dbReference>
<evidence type="ECO:0000256" key="11">
    <source>
        <dbReference type="ARBA" id="ARBA00023157"/>
    </source>
</evidence>
<sequence>MKRFSRIIGLFSLIFGVGYVSGIGVNWGTQTSHPLSPSIVVQMLKDNGIQKVKLFGAEEGPLNALKNTGIQVMVGIQDDMLPSLATDMKAAETWVSKNVSSYINDGVNISYVAVGNEPFLKAYNGSYLQSTLPALQNIQGALVKAGLGNNVKVTIPLNADVYESGGKPSDADFRADIKSLVLSIVKFLDNNASPFTVNIYPFISLYNDPNFPIDYAFFEGTSSPVIDGSTTYTNTLDANHDTLVWALKKNGFGNMPIIIGEIGWPSDGDMNANVQYAQKFNQGLVNHISSGVGTPMRPGPIDAYLFSLIDEDEKSIEPGNFERHWGIFTFDGQAKYQLKLGNSSLVPAKGVKYLQKKWCVMNPSASLQDPNVASSVSFACGNADCTSLGYKTSCSDLDARGNISYAFNSYYQKNDQDGRACGFSNLGTITNIDPSTPSCRFPIMIEVSSGFSRRLWRVQEHGFAVLASVFLLFLMKLV</sequence>
<dbReference type="GO" id="GO:0005886">
    <property type="term" value="C:plasma membrane"/>
    <property type="evidence" value="ECO:0007669"/>
    <property type="project" value="UniProtKB-SubCell"/>
</dbReference>
<dbReference type="InterPro" id="IPR012946">
    <property type="entry name" value="X8"/>
</dbReference>
<dbReference type="GO" id="GO:0042973">
    <property type="term" value="F:glucan endo-1,3-beta-D-glucosidase activity"/>
    <property type="evidence" value="ECO:0007669"/>
    <property type="project" value="UniProtKB-EC"/>
</dbReference>
<evidence type="ECO:0000256" key="14">
    <source>
        <dbReference type="ARBA" id="ARBA00023295"/>
    </source>
</evidence>
<dbReference type="AlphaFoldDB" id="A0A2I0B416"/>
<dbReference type="GO" id="GO:0016740">
    <property type="term" value="F:transferase activity"/>
    <property type="evidence" value="ECO:0007669"/>
    <property type="project" value="UniProtKB-KW"/>
</dbReference>
<dbReference type="InterPro" id="IPR000490">
    <property type="entry name" value="Glyco_hydro_17"/>
</dbReference>
<dbReference type="FunFam" id="1.20.58.1040:FF:000002">
    <property type="entry name" value="Glucan endo-1,3-beta-glucosidase 8"/>
    <property type="match status" value="1"/>
</dbReference>
<evidence type="ECO:0000313" key="19">
    <source>
        <dbReference type="Proteomes" id="UP000236161"/>
    </source>
</evidence>
<comment type="catalytic activity">
    <reaction evidence="1">
        <text>Hydrolysis of (1-&gt;3)-beta-D-glucosidic linkages in (1-&gt;3)-beta-D-glucans.</text>
        <dbReference type="EC" id="3.2.1.39"/>
    </reaction>
</comment>
<evidence type="ECO:0000256" key="15">
    <source>
        <dbReference type="RuleBase" id="RU004335"/>
    </source>
</evidence>
<keyword evidence="5" id="KW-1003">Cell membrane</keyword>
<keyword evidence="18" id="KW-0808">Transferase</keyword>
<evidence type="ECO:0000256" key="3">
    <source>
        <dbReference type="ARBA" id="ARBA00008773"/>
    </source>
</evidence>
<evidence type="ECO:0000256" key="10">
    <source>
        <dbReference type="ARBA" id="ARBA00023136"/>
    </source>
</evidence>
<keyword evidence="7" id="KW-0732">Signal</keyword>
<keyword evidence="6" id="KW-0336">GPI-anchor</keyword>
<dbReference type="GO" id="GO:0098552">
    <property type="term" value="C:side of membrane"/>
    <property type="evidence" value="ECO:0007669"/>
    <property type="project" value="UniProtKB-KW"/>
</dbReference>
<evidence type="ECO:0000256" key="4">
    <source>
        <dbReference type="ARBA" id="ARBA00012780"/>
    </source>
</evidence>
<keyword evidence="19" id="KW-1185">Reference proteome</keyword>
<feature type="domain" description="X8" evidence="17">
    <location>
        <begin position="357"/>
        <end position="441"/>
    </location>
</feature>
<dbReference type="GO" id="GO:0005975">
    <property type="term" value="P:carbohydrate metabolic process"/>
    <property type="evidence" value="ECO:0007669"/>
    <property type="project" value="InterPro"/>
</dbReference>
<dbReference type="EC" id="3.2.1.39" evidence="4"/>
<comment type="subcellular location">
    <subcellularLocation>
        <location evidence="2">Cell membrane</location>
        <topology evidence="2">Lipid-anchor</topology>
        <topology evidence="2">GPI-anchor</topology>
    </subcellularLocation>
</comment>
<dbReference type="Pfam" id="PF07983">
    <property type="entry name" value="X8"/>
    <property type="match status" value="1"/>
</dbReference>
<dbReference type="Gene3D" id="1.20.58.1040">
    <property type="match status" value="1"/>
</dbReference>
<keyword evidence="14 16" id="KW-0326">Glycosidase</keyword>
<dbReference type="EMBL" id="KZ451916">
    <property type="protein sequence ID" value="PKA62542.1"/>
    <property type="molecule type" value="Genomic_DNA"/>
</dbReference>
<dbReference type="Gene3D" id="3.20.20.80">
    <property type="entry name" value="Glycosidases"/>
    <property type="match status" value="1"/>
</dbReference>
<dbReference type="PROSITE" id="PS00587">
    <property type="entry name" value="GLYCOSYL_HYDROL_F17"/>
    <property type="match status" value="1"/>
</dbReference>
<keyword evidence="9" id="KW-0611">Plant defense</keyword>
<proteinExistence type="inferred from homology"/>
<organism evidence="18 19">
    <name type="scientific">Apostasia shenzhenica</name>
    <dbReference type="NCBI Taxonomy" id="1088818"/>
    <lineage>
        <taxon>Eukaryota</taxon>
        <taxon>Viridiplantae</taxon>
        <taxon>Streptophyta</taxon>
        <taxon>Embryophyta</taxon>
        <taxon>Tracheophyta</taxon>
        <taxon>Spermatophyta</taxon>
        <taxon>Magnoliopsida</taxon>
        <taxon>Liliopsida</taxon>
        <taxon>Asparagales</taxon>
        <taxon>Orchidaceae</taxon>
        <taxon>Apostasioideae</taxon>
        <taxon>Apostasia</taxon>
    </lineage>
</organism>
<evidence type="ECO:0000259" key="17">
    <source>
        <dbReference type="SMART" id="SM00768"/>
    </source>
</evidence>
<evidence type="ECO:0000256" key="2">
    <source>
        <dbReference type="ARBA" id="ARBA00004609"/>
    </source>
</evidence>
<comment type="similarity">
    <text evidence="3 15">Belongs to the glycosyl hydrolase 17 family.</text>
</comment>
<gene>
    <name evidence="18" type="ORF">AXF42_Ash012128</name>
</gene>
<dbReference type="GO" id="GO:0006952">
    <property type="term" value="P:defense response"/>
    <property type="evidence" value="ECO:0007669"/>
    <property type="project" value="UniProtKB-KW"/>
</dbReference>
<protein>
    <recommendedName>
        <fullName evidence="4">glucan endo-1,3-beta-D-glucosidase</fullName>
        <ecNumber evidence="4">3.2.1.39</ecNumber>
    </recommendedName>
</protein>
<keyword evidence="8 16" id="KW-0378">Hydrolase</keyword>
<dbReference type="InterPro" id="IPR044965">
    <property type="entry name" value="Glyco_hydro_17_plant"/>
</dbReference>
<evidence type="ECO:0000256" key="8">
    <source>
        <dbReference type="ARBA" id="ARBA00022801"/>
    </source>
</evidence>
<keyword evidence="11" id="KW-1015">Disulfide bond</keyword>
<evidence type="ECO:0000256" key="6">
    <source>
        <dbReference type="ARBA" id="ARBA00022622"/>
    </source>
</evidence>
<dbReference type="Proteomes" id="UP000236161">
    <property type="component" value="Unassembled WGS sequence"/>
</dbReference>
<evidence type="ECO:0000256" key="1">
    <source>
        <dbReference type="ARBA" id="ARBA00000382"/>
    </source>
</evidence>
<dbReference type="Pfam" id="PF00332">
    <property type="entry name" value="Glyco_hydro_17"/>
    <property type="match status" value="1"/>
</dbReference>
<dbReference type="InterPro" id="IPR017853">
    <property type="entry name" value="GH"/>
</dbReference>
<dbReference type="PANTHER" id="PTHR32227">
    <property type="entry name" value="GLUCAN ENDO-1,3-BETA-GLUCOSIDASE BG1-RELATED-RELATED"/>
    <property type="match status" value="1"/>
</dbReference>
<dbReference type="STRING" id="1088818.A0A2I0B416"/>
<evidence type="ECO:0000256" key="13">
    <source>
        <dbReference type="ARBA" id="ARBA00023288"/>
    </source>
</evidence>
<dbReference type="OrthoDB" id="1293114at2759"/>
<reference evidence="18 19" key="1">
    <citation type="journal article" date="2017" name="Nature">
        <title>The Apostasia genome and the evolution of orchids.</title>
        <authorList>
            <person name="Zhang G.Q."/>
            <person name="Liu K.W."/>
            <person name="Li Z."/>
            <person name="Lohaus R."/>
            <person name="Hsiao Y.Y."/>
            <person name="Niu S.C."/>
            <person name="Wang J.Y."/>
            <person name="Lin Y.C."/>
            <person name="Xu Q."/>
            <person name="Chen L.J."/>
            <person name="Yoshida K."/>
            <person name="Fujiwara S."/>
            <person name="Wang Z.W."/>
            <person name="Zhang Y.Q."/>
            <person name="Mitsuda N."/>
            <person name="Wang M."/>
            <person name="Liu G.H."/>
            <person name="Pecoraro L."/>
            <person name="Huang H.X."/>
            <person name="Xiao X.J."/>
            <person name="Lin M."/>
            <person name="Wu X.Y."/>
            <person name="Wu W.L."/>
            <person name="Chen Y.Y."/>
            <person name="Chang S.B."/>
            <person name="Sakamoto S."/>
            <person name="Ohme-Takagi M."/>
            <person name="Yagi M."/>
            <person name="Zeng S.J."/>
            <person name="Shen C.Y."/>
            <person name="Yeh C.M."/>
            <person name="Luo Y.B."/>
            <person name="Tsai W.C."/>
            <person name="Van de Peer Y."/>
            <person name="Liu Z.J."/>
        </authorList>
    </citation>
    <scope>NUCLEOTIDE SEQUENCE [LARGE SCALE GENOMIC DNA]</scope>
    <source>
        <strain evidence="19">cv. Shenzhen</strain>
        <tissue evidence="18">Stem</tissue>
    </source>
</reference>
<evidence type="ECO:0000256" key="7">
    <source>
        <dbReference type="ARBA" id="ARBA00022729"/>
    </source>
</evidence>
<keyword evidence="13" id="KW-0449">Lipoprotein</keyword>
<evidence type="ECO:0000256" key="16">
    <source>
        <dbReference type="RuleBase" id="RU004336"/>
    </source>
</evidence>